<sequence>MAESGTHKANHAAMRQAAGEINDKANIIKGLQNTLEGHKDDLMRGWGGEAAMTFGAVHKEFNEDFAKVIQALEGMHEALTNTAITFEAKEQENREAASEVQRLLAGG</sequence>
<comment type="similarity">
    <text evidence="1">Belongs to the WXG100 family.</text>
</comment>
<comment type="caution">
    <text evidence="2">The sequence shown here is derived from an EMBL/GenBank/DDBJ whole genome shotgun (WGS) entry which is preliminary data.</text>
</comment>
<dbReference type="NCBIfam" id="TIGR03930">
    <property type="entry name" value="WXG100_ESAT6"/>
    <property type="match status" value="1"/>
</dbReference>
<protein>
    <recommendedName>
        <fullName evidence="1">ESAT-6-like protein</fullName>
    </recommendedName>
</protein>
<keyword evidence="3" id="KW-1185">Reference proteome</keyword>
<evidence type="ECO:0000313" key="3">
    <source>
        <dbReference type="Proteomes" id="UP001500212"/>
    </source>
</evidence>
<dbReference type="Pfam" id="PF06013">
    <property type="entry name" value="WXG100"/>
    <property type="match status" value="1"/>
</dbReference>
<name>A0ABP8TN73_9ACTN</name>
<dbReference type="InterPro" id="IPR036689">
    <property type="entry name" value="ESAT-6-like_sf"/>
</dbReference>
<dbReference type="InterPro" id="IPR010310">
    <property type="entry name" value="T7SS_ESAT-6-like"/>
</dbReference>
<organism evidence="2 3">
    <name type="scientific">Actinoallomurus liliacearum</name>
    <dbReference type="NCBI Taxonomy" id="1080073"/>
    <lineage>
        <taxon>Bacteria</taxon>
        <taxon>Bacillati</taxon>
        <taxon>Actinomycetota</taxon>
        <taxon>Actinomycetes</taxon>
        <taxon>Streptosporangiales</taxon>
        <taxon>Thermomonosporaceae</taxon>
        <taxon>Actinoallomurus</taxon>
    </lineage>
</organism>
<dbReference type="Proteomes" id="UP001500212">
    <property type="component" value="Unassembled WGS sequence"/>
</dbReference>
<gene>
    <name evidence="2" type="ORF">GCM10023195_38500</name>
</gene>
<dbReference type="EMBL" id="BAABHJ010000008">
    <property type="protein sequence ID" value="GAA4609523.1"/>
    <property type="molecule type" value="Genomic_DNA"/>
</dbReference>
<evidence type="ECO:0000256" key="1">
    <source>
        <dbReference type="RuleBase" id="RU362001"/>
    </source>
</evidence>
<proteinExistence type="inferred from homology"/>
<dbReference type="Gene3D" id="1.10.287.1060">
    <property type="entry name" value="ESAT-6-like"/>
    <property type="match status" value="1"/>
</dbReference>
<dbReference type="RefSeq" id="WP_345355642.1">
    <property type="nucleotide sequence ID" value="NZ_BAABHJ010000008.1"/>
</dbReference>
<dbReference type="SUPFAM" id="SSF140453">
    <property type="entry name" value="EsxAB dimer-like"/>
    <property type="match status" value="1"/>
</dbReference>
<reference evidence="3" key="1">
    <citation type="journal article" date="2019" name="Int. J. Syst. Evol. Microbiol.">
        <title>The Global Catalogue of Microorganisms (GCM) 10K type strain sequencing project: providing services to taxonomists for standard genome sequencing and annotation.</title>
        <authorList>
            <consortium name="The Broad Institute Genomics Platform"/>
            <consortium name="The Broad Institute Genome Sequencing Center for Infectious Disease"/>
            <person name="Wu L."/>
            <person name="Ma J."/>
        </authorList>
    </citation>
    <scope>NUCLEOTIDE SEQUENCE [LARGE SCALE GENOMIC DNA]</scope>
    <source>
        <strain evidence="3">JCM 17938</strain>
    </source>
</reference>
<accession>A0ABP8TN73</accession>
<evidence type="ECO:0000313" key="2">
    <source>
        <dbReference type="EMBL" id="GAA4609523.1"/>
    </source>
</evidence>